<dbReference type="EMBL" id="CM037155">
    <property type="protein sequence ID" value="KAH7845613.1"/>
    <property type="molecule type" value="Genomic_DNA"/>
</dbReference>
<accession>A0ACB7XXB4</accession>
<name>A0ACB7XXB4_9ERIC</name>
<organism evidence="1 2">
    <name type="scientific">Vaccinium darrowii</name>
    <dbReference type="NCBI Taxonomy" id="229202"/>
    <lineage>
        <taxon>Eukaryota</taxon>
        <taxon>Viridiplantae</taxon>
        <taxon>Streptophyta</taxon>
        <taxon>Embryophyta</taxon>
        <taxon>Tracheophyta</taxon>
        <taxon>Spermatophyta</taxon>
        <taxon>Magnoliopsida</taxon>
        <taxon>eudicotyledons</taxon>
        <taxon>Gunneridae</taxon>
        <taxon>Pentapetalae</taxon>
        <taxon>asterids</taxon>
        <taxon>Ericales</taxon>
        <taxon>Ericaceae</taxon>
        <taxon>Vaccinioideae</taxon>
        <taxon>Vaccinieae</taxon>
        <taxon>Vaccinium</taxon>
    </lineage>
</organism>
<sequence length="112" mass="12478">MDSLPKDFILPKSLPSAPSPVKVSSNLRGFRSGGRHRSFDMHMESRSGTPSEEDEKLNAPLILKNGNYRQLKPPMGNSSEDLDQTSEKSRDAWQYGIQKKQNSAGFAGKRDL</sequence>
<gene>
    <name evidence="1" type="ORF">Vadar_004069</name>
</gene>
<protein>
    <submittedName>
        <fullName evidence="1">Uncharacterized protein</fullName>
    </submittedName>
</protein>
<evidence type="ECO:0000313" key="2">
    <source>
        <dbReference type="Proteomes" id="UP000828048"/>
    </source>
</evidence>
<reference evidence="1 2" key="1">
    <citation type="journal article" date="2021" name="Hortic Res">
        <title>High-quality reference genome and annotation aids understanding of berry development for evergreen blueberry (Vaccinium darrowii).</title>
        <authorList>
            <person name="Yu J."/>
            <person name="Hulse-Kemp A.M."/>
            <person name="Babiker E."/>
            <person name="Staton M."/>
        </authorList>
    </citation>
    <scope>NUCLEOTIDE SEQUENCE [LARGE SCALE GENOMIC DNA]</scope>
    <source>
        <strain evidence="2">cv. NJ 8807/NJ 8810</strain>
        <tissue evidence="1">Young leaf</tissue>
    </source>
</reference>
<keyword evidence="2" id="KW-1185">Reference proteome</keyword>
<dbReference type="Proteomes" id="UP000828048">
    <property type="component" value="Chromosome 5"/>
</dbReference>
<comment type="caution">
    <text evidence="1">The sequence shown here is derived from an EMBL/GenBank/DDBJ whole genome shotgun (WGS) entry which is preliminary data.</text>
</comment>
<proteinExistence type="predicted"/>
<evidence type="ECO:0000313" key="1">
    <source>
        <dbReference type="EMBL" id="KAH7845613.1"/>
    </source>
</evidence>